<feature type="compositionally biased region" description="Polar residues" evidence="1">
    <location>
        <begin position="23"/>
        <end position="38"/>
    </location>
</feature>
<feature type="compositionally biased region" description="Polar residues" evidence="1">
    <location>
        <begin position="169"/>
        <end position="183"/>
    </location>
</feature>
<accession>A0A8J4U387</accession>
<feature type="compositionally biased region" description="Low complexity" evidence="1">
    <location>
        <begin position="45"/>
        <end position="76"/>
    </location>
</feature>
<feature type="region of interest" description="Disordered" evidence="1">
    <location>
        <begin position="1"/>
        <end position="212"/>
    </location>
</feature>
<protein>
    <submittedName>
        <fullName evidence="2">Zinc finger CCCH domain-containing protein 3</fullName>
    </submittedName>
</protein>
<gene>
    <name evidence="2" type="primary">zc3h3</name>
    <name evidence="2" type="ORF">DAT39_007076</name>
</gene>
<reference evidence="2" key="1">
    <citation type="submission" date="2020-07" db="EMBL/GenBank/DDBJ databases">
        <title>Clarias magur genome sequencing, assembly and annotation.</title>
        <authorList>
            <person name="Kushwaha B."/>
            <person name="Kumar R."/>
            <person name="Das P."/>
            <person name="Joshi C.G."/>
            <person name="Kumar D."/>
            <person name="Nagpure N.S."/>
            <person name="Pandey M."/>
            <person name="Agarwal S."/>
            <person name="Srivastava S."/>
            <person name="Singh M."/>
            <person name="Sahoo L."/>
            <person name="Jayasankar P."/>
            <person name="Meher P.K."/>
            <person name="Koringa P.G."/>
            <person name="Iquebal M.A."/>
            <person name="Das S.P."/>
            <person name="Bit A."/>
            <person name="Patnaik S."/>
            <person name="Patel N."/>
            <person name="Shah T.M."/>
            <person name="Hinsu A."/>
            <person name="Jena J.K."/>
        </authorList>
    </citation>
    <scope>NUCLEOTIDE SEQUENCE</scope>
    <source>
        <strain evidence="2">CIFAMagur01</strain>
        <tissue evidence="2">Testis</tissue>
    </source>
</reference>
<evidence type="ECO:0000313" key="2">
    <source>
        <dbReference type="EMBL" id="KAF5903199.1"/>
    </source>
</evidence>
<feature type="compositionally biased region" description="Low complexity" evidence="1">
    <location>
        <begin position="105"/>
        <end position="120"/>
    </location>
</feature>
<comment type="caution">
    <text evidence="2">The sequence shown here is derived from an EMBL/GenBank/DDBJ whole genome shotgun (WGS) entry which is preliminary data.</text>
</comment>
<dbReference type="OrthoDB" id="3247158at2759"/>
<organism evidence="2 3">
    <name type="scientific">Clarias magur</name>
    <name type="common">Asian catfish</name>
    <name type="synonym">Macropteronotus magur</name>
    <dbReference type="NCBI Taxonomy" id="1594786"/>
    <lineage>
        <taxon>Eukaryota</taxon>
        <taxon>Metazoa</taxon>
        <taxon>Chordata</taxon>
        <taxon>Craniata</taxon>
        <taxon>Vertebrata</taxon>
        <taxon>Euteleostomi</taxon>
        <taxon>Actinopterygii</taxon>
        <taxon>Neopterygii</taxon>
        <taxon>Teleostei</taxon>
        <taxon>Ostariophysi</taxon>
        <taxon>Siluriformes</taxon>
        <taxon>Clariidae</taxon>
        <taxon>Clarias</taxon>
    </lineage>
</organism>
<name>A0A8J4U387_CLAMG</name>
<feature type="region of interest" description="Disordered" evidence="1">
    <location>
        <begin position="231"/>
        <end position="269"/>
    </location>
</feature>
<feature type="compositionally biased region" description="Basic and acidic residues" evidence="1">
    <location>
        <begin position="95"/>
        <end position="104"/>
    </location>
</feature>
<evidence type="ECO:0000256" key="1">
    <source>
        <dbReference type="SAM" id="MobiDB-lite"/>
    </source>
</evidence>
<evidence type="ECO:0000313" key="3">
    <source>
        <dbReference type="Proteomes" id="UP000727407"/>
    </source>
</evidence>
<keyword evidence="3" id="KW-1185">Reference proteome</keyword>
<proteinExistence type="predicted"/>
<sequence length="269" mass="28566">MTRLKADSPSKIPTALSAHKKSQFTWVKSQGSKTSQTKPEIHQLSSSSVSASTASPVAATPTQTSSKKLHAAAKSADLPQKLLSPKVHPKVPGKTAKEALEGKKLTTSSVSSKRTKVSGGASTSHGSRYRWKAAATTFAAAASGSTSRPSRKSSVYQWTAQKDKKDSASPASRVQHSTSTPLSGSAFKLRSRTKIIRRSGSSPTTEKSPSVGGVMVRSRYSLCRRTPISAKSPIGVRQGHSRVLVSSDRRKLRRLSPSSSITAPWSAKT</sequence>
<feature type="non-terminal residue" evidence="2">
    <location>
        <position position="1"/>
    </location>
</feature>
<dbReference type="Proteomes" id="UP000727407">
    <property type="component" value="Unassembled WGS sequence"/>
</dbReference>
<feature type="compositionally biased region" description="Polar residues" evidence="1">
    <location>
        <begin position="199"/>
        <end position="208"/>
    </location>
</feature>
<dbReference type="EMBL" id="QNUK01000077">
    <property type="protein sequence ID" value="KAF5903199.1"/>
    <property type="molecule type" value="Genomic_DNA"/>
</dbReference>
<dbReference type="AlphaFoldDB" id="A0A8J4U387"/>
<feature type="compositionally biased region" description="Low complexity" evidence="1">
    <location>
        <begin position="133"/>
        <end position="154"/>
    </location>
</feature>